<comment type="caution">
    <text evidence="2">The sequence shown here is derived from an EMBL/GenBank/DDBJ whole genome shotgun (WGS) entry which is preliminary data.</text>
</comment>
<keyword evidence="1" id="KW-0472">Membrane</keyword>
<dbReference type="AlphaFoldDB" id="A0A399R3X6"/>
<dbReference type="OrthoDB" id="9804637at2"/>
<evidence type="ECO:0000313" key="2">
    <source>
        <dbReference type="EMBL" id="RIJ26246.1"/>
    </source>
</evidence>
<dbReference type="Proteomes" id="UP000265431">
    <property type="component" value="Unassembled WGS sequence"/>
</dbReference>
<proteinExistence type="predicted"/>
<dbReference type="Pfam" id="PF07330">
    <property type="entry name" value="DUF1467"/>
    <property type="match status" value="1"/>
</dbReference>
<feature type="transmembrane region" description="Helical" evidence="1">
    <location>
        <begin position="7"/>
        <end position="26"/>
    </location>
</feature>
<sequence length="80" mass="8466">MSLVGGIVIFCISWWMCLFIVLPIGVRGQFEAGEIPEGTEEGAPAEPMLAKKAIWATIGAAVCTVLAGLVVVPLLRYYGA</sequence>
<feature type="transmembrane region" description="Helical" evidence="1">
    <location>
        <begin position="53"/>
        <end position="75"/>
    </location>
</feature>
<organism evidence="2 3">
    <name type="scientific">Henriciella barbarensis</name>
    <dbReference type="NCBI Taxonomy" id="86342"/>
    <lineage>
        <taxon>Bacteria</taxon>
        <taxon>Pseudomonadati</taxon>
        <taxon>Pseudomonadota</taxon>
        <taxon>Alphaproteobacteria</taxon>
        <taxon>Hyphomonadales</taxon>
        <taxon>Hyphomonadaceae</taxon>
        <taxon>Henriciella</taxon>
    </lineage>
</organism>
<keyword evidence="1" id="KW-1133">Transmembrane helix</keyword>
<gene>
    <name evidence="2" type="ORF">D1224_01105</name>
</gene>
<evidence type="ECO:0000313" key="3">
    <source>
        <dbReference type="Proteomes" id="UP000265431"/>
    </source>
</evidence>
<reference evidence="2 3" key="1">
    <citation type="submission" date="2018-08" db="EMBL/GenBank/DDBJ databases">
        <title>Henriciella mobilis sp. nov., isolated from seawater.</title>
        <authorList>
            <person name="Cheng H."/>
            <person name="Wu Y.-H."/>
            <person name="Xu X.-W."/>
            <person name="Guo L.-L."/>
        </authorList>
    </citation>
    <scope>NUCLEOTIDE SEQUENCE [LARGE SCALE GENOMIC DNA]</scope>
    <source>
        <strain evidence="2 3">CCUG66934</strain>
    </source>
</reference>
<dbReference type="RefSeq" id="WP_119378099.1">
    <property type="nucleotide sequence ID" value="NZ_QWGB01000003.1"/>
</dbReference>
<evidence type="ECO:0000256" key="1">
    <source>
        <dbReference type="SAM" id="Phobius"/>
    </source>
</evidence>
<keyword evidence="3" id="KW-1185">Reference proteome</keyword>
<keyword evidence="1" id="KW-0812">Transmembrane</keyword>
<dbReference type="EMBL" id="QWGB01000003">
    <property type="protein sequence ID" value="RIJ26246.1"/>
    <property type="molecule type" value="Genomic_DNA"/>
</dbReference>
<protein>
    <submittedName>
        <fullName evidence="2">DUF1467 family protein</fullName>
    </submittedName>
</protein>
<accession>A0A399R3X6</accession>
<name>A0A399R3X6_9PROT</name>
<dbReference type="InterPro" id="IPR009935">
    <property type="entry name" value="DUF1467"/>
</dbReference>